<dbReference type="Proteomes" id="UP001558613">
    <property type="component" value="Unassembled WGS sequence"/>
</dbReference>
<organism evidence="4 5">
    <name type="scientific">Cirrhinus molitorella</name>
    <name type="common">mud carp</name>
    <dbReference type="NCBI Taxonomy" id="172907"/>
    <lineage>
        <taxon>Eukaryota</taxon>
        <taxon>Metazoa</taxon>
        <taxon>Chordata</taxon>
        <taxon>Craniata</taxon>
        <taxon>Vertebrata</taxon>
        <taxon>Euteleostomi</taxon>
        <taxon>Actinopterygii</taxon>
        <taxon>Neopterygii</taxon>
        <taxon>Teleostei</taxon>
        <taxon>Ostariophysi</taxon>
        <taxon>Cypriniformes</taxon>
        <taxon>Cyprinidae</taxon>
        <taxon>Labeoninae</taxon>
        <taxon>Labeonini</taxon>
        <taxon>Cirrhinus</taxon>
    </lineage>
</organism>
<dbReference type="PANTHER" id="PTHR33064:SF37">
    <property type="entry name" value="RIBONUCLEASE H"/>
    <property type="match status" value="1"/>
</dbReference>
<dbReference type="InterPro" id="IPR043502">
    <property type="entry name" value="DNA/RNA_pol_sf"/>
</dbReference>
<reference evidence="4 5" key="1">
    <citation type="submission" date="2023-09" db="EMBL/GenBank/DDBJ databases">
        <authorList>
            <person name="Wang M."/>
        </authorList>
    </citation>
    <scope>NUCLEOTIDE SEQUENCE [LARGE SCALE GENOMIC DNA]</scope>
    <source>
        <strain evidence="4">GT-2023</strain>
        <tissue evidence="4">Liver</tissue>
    </source>
</reference>
<proteinExistence type="inferred from homology"/>
<dbReference type="SUPFAM" id="SSF53098">
    <property type="entry name" value="Ribonuclease H-like"/>
    <property type="match status" value="1"/>
</dbReference>
<dbReference type="EMBL" id="JAYMGO010000009">
    <property type="protein sequence ID" value="KAL1268840.1"/>
    <property type="molecule type" value="Genomic_DNA"/>
</dbReference>
<dbReference type="Gene3D" id="3.10.10.10">
    <property type="entry name" value="HIV Type 1 Reverse Transcriptase, subunit A, domain 1"/>
    <property type="match status" value="1"/>
</dbReference>
<evidence type="ECO:0000313" key="4">
    <source>
        <dbReference type="EMBL" id="KAL1268840.1"/>
    </source>
</evidence>
<dbReference type="InterPro" id="IPR051320">
    <property type="entry name" value="Viral_Replic_Matur_Polypro"/>
</dbReference>
<dbReference type="PANTHER" id="PTHR33064">
    <property type="entry name" value="POL PROTEIN"/>
    <property type="match status" value="1"/>
</dbReference>
<evidence type="ECO:0000259" key="3">
    <source>
        <dbReference type="PROSITE" id="PS50879"/>
    </source>
</evidence>
<keyword evidence="5" id="KW-1185">Reference proteome</keyword>
<dbReference type="InterPro" id="IPR041577">
    <property type="entry name" value="RT_RNaseH_2"/>
</dbReference>
<dbReference type="CDD" id="cd01647">
    <property type="entry name" value="RT_LTR"/>
    <property type="match status" value="1"/>
</dbReference>
<dbReference type="PROSITE" id="PS50879">
    <property type="entry name" value="RNASE_H_1"/>
    <property type="match status" value="1"/>
</dbReference>
<dbReference type="InterPro" id="IPR000477">
    <property type="entry name" value="RT_dom"/>
</dbReference>
<dbReference type="Gene3D" id="3.30.70.270">
    <property type="match status" value="1"/>
</dbReference>
<evidence type="ECO:0000256" key="1">
    <source>
        <dbReference type="ARBA" id="ARBA00010879"/>
    </source>
</evidence>
<evidence type="ECO:0000256" key="2">
    <source>
        <dbReference type="ARBA" id="ARBA00012180"/>
    </source>
</evidence>
<dbReference type="Pfam" id="PF17919">
    <property type="entry name" value="RT_RNaseH_2"/>
    <property type="match status" value="1"/>
</dbReference>
<sequence length="599" mass="66513">MTQLDQEIPKIKGSTILSTLDVATGFWTIPVHPEDQHKLAFTFGNRQYTFKRCPFGYANALAEFNIFLNKACPDARTRGNLVYVDDVLLKSTNVEDHLKETDHVLNQLTMAGAKIVLHKGQWCKTKDEPFIWSEAQDTAMNQLKERLCSAPCLAYSDPGKEFYVEAGFSAHCLSAGLYQLHDKDKRVVTYASKTLLSPECKYSDCEKALLCTVWAIQRFCNYIGAQKVIIETCHQPVTFLNSQQIRDGMVTNARIATWLMSLQGRDVEARYAQNHKSSLGNGLAACQSCSMDTLYTSAEPTESAQPLLTNYRYFEQNVCEGMPTAYVDGCSYNQQGNLKAGAGVVWLNSDPCPPQQFKLGPHSSQYAEIAAILITLQLAASHNIKELLICMDSNYARLSFTCHLAGWKQNGFKTANNKPVKHQELFQACDAIVTKHDMIIYWKKVCGHSHQPGQDKDLNDQTDALAKAGASHGESWTYSDLPPNLSVAAITRRQHASGVHTLTSSQVSLSPQFTPDDLLNLQTADPTLQTIAAHISDPVNHPISTSDLSSSSDLRRLHAIKHMLHLTDGVLTSNRAPLQQKGMTFPWSDLQIDFVGPLP</sequence>
<name>A0ABR3MWB2_9TELE</name>
<gene>
    <name evidence="4" type="ORF">QQF64_034203</name>
</gene>
<dbReference type="InterPro" id="IPR012337">
    <property type="entry name" value="RNaseH-like_sf"/>
</dbReference>
<dbReference type="EC" id="3.1.26.4" evidence="2"/>
<dbReference type="InterPro" id="IPR043128">
    <property type="entry name" value="Rev_trsase/Diguanyl_cyclase"/>
</dbReference>
<dbReference type="Pfam" id="PF00078">
    <property type="entry name" value="RVT_1"/>
    <property type="match status" value="1"/>
</dbReference>
<dbReference type="SUPFAM" id="SSF56672">
    <property type="entry name" value="DNA/RNA polymerases"/>
    <property type="match status" value="1"/>
</dbReference>
<dbReference type="InterPro" id="IPR002156">
    <property type="entry name" value="RNaseH_domain"/>
</dbReference>
<comment type="similarity">
    <text evidence="1">Belongs to the beta type-B retroviral polymerase family. HERV class-II K(HML-2) pol subfamily.</text>
</comment>
<dbReference type="Gene3D" id="3.10.20.370">
    <property type="match status" value="1"/>
</dbReference>
<dbReference type="CDD" id="cd09280">
    <property type="entry name" value="RNase_HI_eukaryote_like"/>
    <property type="match status" value="1"/>
</dbReference>
<feature type="domain" description="RNase H type-1" evidence="3">
    <location>
        <begin position="319"/>
        <end position="471"/>
    </location>
</feature>
<dbReference type="InterPro" id="IPR036397">
    <property type="entry name" value="RNaseH_sf"/>
</dbReference>
<dbReference type="Pfam" id="PF00075">
    <property type="entry name" value="RNase_H"/>
    <property type="match status" value="1"/>
</dbReference>
<comment type="caution">
    <text evidence="4">The sequence shown here is derived from an EMBL/GenBank/DDBJ whole genome shotgun (WGS) entry which is preliminary data.</text>
</comment>
<protein>
    <recommendedName>
        <fullName evidence="2">ribonuclease H</fullName>
        <ecNumber evidence="2">3.1.26.4</ecNumber>
    </recommendedName>
</protein>
<dbReference type="Gene3D" id="3.30.420.10">
    <property type="entry name" value="Ribonuclease H-like superfamily/Ribonuclease H"/>
    <property type="match status" value="1"/>
</dbReference>
<accession>A0ABR3MWB2</accession>
<evidence type="ECO:0000313" key="5">
    <source>
        <dbReference type="Proteomes" id="UP001558613"/>
    </source>
</evidence>